<evidence type="ECO:0000256" key="5">
    <source>
        <dbReference type="ARBA" id="ARBA00023186"/>
    </source>
</evidence>
<dbReference type="VEuPathDB" id="FungiDB:SOCG_01992"/>
<keyword evidence="8" id="KW-1185">Reference proteome</keyword>
<reference evidence="7 8" key="1">
    <citation type="journal article" date="2011" name="Science">
        <title>Comparative functional genomics of the fission yeasts.</title>
        <authorList>
            <person name="Rhind N."/>
            <person name="Chen Z."/>
            <person name="Yassour M."/>
            <person name="Thompson D.A."/>
            <person name="Haas B.J."/>
            <person name="Habib N."/>
            <person name="Wapinski I."/>
            <person name="Roy S."/>
            <person name="Lin M.F."/>
            <person name="Heiman D.I."/>
            <person name="Young S.K."/>
            <person name="Furuya K."/>
            <person name="Guo Y."/>
            <person name="Pidoux A."/>
            <person name="Chen H.M."/>
            <person name="Robbertse B."/>
            <person name="Goldberg J.M."/>
            <person name="Aoki K."/>
            <person name="Bayne E.H."/>
            <person name="Berlin A.M."/>
            <person name="Desjardins C.A."/>
            <person name="Dobbs E."/>
            <person name="Dukaj L."/>
            <person name="Fan L."/>
            <person name="FitzGerald M.G."/>
            <person name="French C."/>
            <person name="Gujja S."/>
            <person name="Hansen K."/>
            <person name="Keifenheim D."/>
            <person name="Levin J.Z."/>
            <person name="Mosher R.A."/>
            <person name="Mueller C.A."/>
            <person name="Pfiffner J."/>
            <person name="Priest M."/>
            <person name="Russ C."/>
            <person name="Smialowska A."/>
            <person name="Swoboda P."/>
            <person name="Sykes S.M."/>
            <person name="Vaughn M."/>
            <person name="Vengrova S."/>
            <person name="Yoder R."/>
            <person name="Zeng Q."/>
            <person name="Allshire R."/>
            <person name="Baulcombe D."/>
            <person name="Birren B.W."/>
            <person name="Brown W."/>
            <person name="Ekwall K."/>
            <person name="Kellis M."/>
            <person name="Leatherwood J."/>
            <person name="Levin H."/>
            <person name="Margalit H."/>
            <person name="Martienssen R."/>
            <person name="Nieduszynski C.A."/>
            <person name="Spatafora J.W."/>
            <person name="Friedman N."/>
            <person name="Dalgaard J.Z."/>
            <person name="Baumann P."/>
            <person name="Niki H."/>
            <person name="Regev A."/>
            <person name="Nusbaum C."/>
        </authorList>
    </citation>
    <scope>NUCLEOTIDE SEQUENCE [LARGE SCALE GENOMIC DNA]</scope>
    <source>
        <strain evidence="8">yFS286</strain>
    </source>
</reference>
<dbReference type="OMA" id="WQQTNEN"/>
<evidence type="ECO:0000256" key="4">
    <source>
        <dbReference type="ARBA" id="ARBA00023128"/>
    </source>
</evidence>
<proteinExistence type="inferred from homology"/>
<comment type="subunit">
    <text evidence="6">Interacts with the iron-sulfur protein subunit within the SDH catalytic dimer.</text>
</comment>
<evidence type="ECO:0000256" key="2">
    <source>
        <dbReference type="ARBA" id="ARBA00006020"/>
    </source>
</evidence>
<gene>
    <name evidence="7" type="ORF">SOCG_01992</name>
</gene>
<dbReference type="GO" id="GO:0034553">
    <property type="term" value="P:mitochondrial respiratory chain complex II assembly"/>
    <property type="evidence" value="ECO:0007669"/>
    <property type="project" value="UniProtKB-UniRule"/>
</dbReference>
<dbReference type="CDD" id="cd20270">
    <property type="entry name" value="Complex1_LYR_SDHAF3_LYRM10"/>
    <property type="match status" value="1"/>
</dbReference>
<evidence type="ECO:0000256" key="6">
    <source>
        <dbReference type="RuleBase" id="RU368039"/>
    </source>
</evidence>
<comment type="subcellular location">
    <subcellularLocation>
        <location evidence="1 6">Mitochondrion matrix</location>
    </subcellularLocation>
</comment>
<evidence type="ECO:0000256" key="3">
    <source>
        <dbReference type="ARBA" id="ARBA00022946"/>
    </source>
</evidence>
<dbReference type="RefSeq" id="XP_013015940.1">
    <property type="nucleotide sequence ID" value="XM_013160486.1"/>
</dbReference>
<dbReference type="GO" id="GO:0005758">
    <property type="term" value="C:mitochondrial intermembrane space"/>
    <property type="evidence" value="ECO:0007669"/>
    <property type="project" value="TreeGrafter"/>
</dbReference>
<protein>
    <recommendedName>
        <fullName evidence="6">Succinate dehydrogenase assembly factor 3</fullName>
        <shortName evidence="6">SDH assembly factor 3</shortName>
        <shortName evidence="6">SDHAF3</shortName>
    </recommendedName>
</protein>
<dbReference type="HOGENOM" id="CLU_102310_1_0_1"/>
<dbReference type="Pfam" id="PF13233">
    <property type="entry name" value="Complex1_LYR_2"/>
    <property type="match status" value="1"/>
</dbReference>
<dbReference type="EMBL" id="KE503206">
    <property type="protein sequence ID" value="EPX74509.1"/>
    <property type="molecule type" value="Genomic_DNA"/>
</dbReference>
<dbReference type="PANTHER" id="PTHR13137">
    <property type="entry name" value="DC11 ACN9 HOMOLOG"/>
    <property type="match status" value="1"/>
</dbReference>
<dbReference type="eggNOG" id="KOG4100">
    <property type="taxonomic scope" value="Eukaryota"/>
</dbReference>
<evidence type="ECO:0000256" key="1">
    <source>
        <dbReference type="ARBA" id="ARBA00004305"/>
    </source>
</evidence>
<dbReference type="AlphaFoldDB" id="S9RKL3"/>
<dbReference type="OrthoDB" id="278329at2759"/>
<dbReference type="Proteomes" id="UP000016088">
    <property type="component" value="Unassembled WGS sequence"/>
</dbReference>
<keyword evidence="4 6" id="KW-0496">Mitochondrion</keyword>
<evidence type="ECO:0000313" key="7">
    <source>
        <dbReference type="EMBL" id="EPX74509.1"/>
    </source>
</evidence>
<evidence type="ECO:0000313" key="8">
    <source>
        <dbReference type="Proteomes" id="UP000016088"/>
    </source>
</evidence>
<dbReference type="GeneID" id="25030970"/>
<dbReference type="InterPro" id="IPR008381">
    <property type="entry name" value="SDHAF3/Sdh7"/>
</dbReference>
<keyword evidence="3" id="KW-0809">Transit peptide</keyword>
<dbReference type="PANTHER" id="PTHR13137:SF6">
    <property type="entry name" value="SUCCINATE DEHYDROGENASE ASSEMBLY FACTOR 3, MITOCHONDRIAL"/>
    <property type="match status" value="1"/>
</dbReference>
<accession>S9RKL3</accession>
<sequence length="120" mass="14081">MNGVTNLLKKNALTPPIPLYRRLLRVHRVMLGPQERALGDEYVKAEFRRHKNVTNPLHLVGFLTSWQRYAETLEADAWKEQRVDNRDLLESLNEQQLGQLYELSKALREERDSESDPVKK</sequence>
<comment type="function">
    <text evidence="6">Plays an essential role in the assembly of succinate dehydrogenase (SDH), an enzyme complex (also referred to as respiratory complex II) that is a component of both the tricarboxylic acid (TCA) cycle and the mitochondrial electron transport chain, and which couples the oxidation of succinate to fumarate with the reduction of ubiquinone (coenzyme Q) to ubiquinol. Promotes maturation of the iron-sulfur protein subunit of the SDH catalytic dimer, protecting it from the deleterious effects of oxidants. May act together with SDHAF1.</text>
</comment>
<organism evidence="7 8">
    <name type="scientific">Schizosaccharomyces octosporus (strain yFS286)</name>
    <name type="common">Fission yeast</name>
    <name type="synonym">Octosporomyces octosporus</name>
    <dbReference type="NCBI Taxonomy" id="483514"/>
    <lineage>
        <taxon>Eukaryota</taxon>
        <taxon>Fungi</taxon>
        <taxon>Dikarya</taxon>
        <taxon>Ascomycota</taxon>
        <taxon>Taphrinomycotina</taxon>
        <taxon>Schizosaccharomycetes</taxon>
        <taxon>Schizosaccharomycetales</taxon>
        <taxon>Schizosaccharomycetaceae</taxon>
        <taxon>Schizosaccharomyces</taxon>
    </lineage>
</organism>
<name>S9RKL3_SCHOY</name>
<dbReference type="GO" id="GO:0006105">
    <property type="term" value="P:succinate metabolic process"/>
    <property type="evidence" value="ECO:0007669"/>
    <property type="project" value="TreeGrafter"/>
</dbReference>
<comment type="similarity">
    <text evidence="2 6">Belongs to the complex I LYR family. SDHAF3 subfamily.</text>
</comment>
<dbReference type="GO" id="GO:0005759">
    <property type="term" value="C:mitochondrial matrix"/>
    <property type="evidence" value="ECO:0007669"/>
    <property type="project" value="UniProtKB-SubCell"/>
</dbReference>
<keyword evidence="5 6" id="KW-0143">Chaperone</keyword>